<evidence type="ECO:0000313" key="8">
    <source>
        <dbReference type="EMBL" id="KAJ1690663.1"/>
    </source>
</evidence>
<protein>
    <submittedName>
        <fullName evidence="8">Uncharacterized protein</fullName>
    </submittedName>
</protein>
<evidence type="ECO:0000256" key="6">
    <source>
        <dbReference type="ARBA" id="ARBA00023136"/>
    </source>
</evidence>
<keyword evidence="2" id="KW-0808">Transferase</keyword>
<comment type="caution">
    <text evidence="8">The sequence shown here is derived from an EMBL/GenBank/DDBJ whole genome shotgun (WGS) entry which is preliminary data.</text>
</comment>
<accession>A0A9Q0CB53</accession>
<evidence type="ECO:0000256" key="2">
    <source>
        <dbReference type="ARBA" id="ARBA00022527"/>
    </source>
</evidence>
<keyword evidence="6" id="KW-0472">Membrane</keyword>
<dbReference type="AlphaFoldDB" id="A0A9Q0CB53"/>
<keyword evidence="2" id="KW-0418">Kinase</keyword>
<keyword evidence="3" id="KW-0812">Transmembrane</keyword>
<dbReference type="EMBL" id="JAMQYH010000004">
    <property type="protein sequence ID" value="KAJ1690663.1"/>
    <property type="molecule type" value="Genomic_DNA"/>
</dbReference>
<reference evidence="8" key="1">
    <citation type="journal article" date="2022" name="Cell">
        <title>Repeat-based holocentromeres influence genome architecture and karyotype evolution.</title>
        <authorList>
            <person name="Hofstatter P.G."/>
            <person name="Thangavel G."/>
            <person name="Lux T."/>
            <person name="Neumann P."/>
            <person name="Vondrak T."/>
            <person name="Novak P."/>
            <person name="Zhang M."/>
            <person name="Costa L."/>
            <person name="Castellani M."/>
            <person name="Scott A."/>
            <person name="Toegelov H."/>
            <person name="Fuchs J."/>
            <person name="Mata-Sucre Y."/>
            <person name="Dias Y."/>
            <person name="Vanzela A.L.L."/>
            <person name="Huettel B."/>
            <person name="Almeida C.C.S."/>
            <person name="Simkova H."/>
            <person name="Souza G."/>
            <person name="Pedrosa-Harand A."/>
            <person name="Macas J."/>
            <person name="Mayer K.F.X."/>
            <person name="Houben A."/>
            <person name="Marques A."/>
        </authorList>
    </citation>
    <scope>NUCLEOTIDE SEQUENCE</scope>
    <source>
        <strain evidence="8">RhyBre1mFocal</strain>
    </source>
</reference>
<evidence type="ECO:0000313" key="9">
    <source>
        <dbReference type="Proteomes" id="UP001151287"/>
    </source>
</evidence>
<organism evidence="8 9">
    <name type="scientific">Rhynchospora breviuscula</name>
    <dbReference type="NCBI Taxonomy" id="2022672"/>
    <lineage>
        <taxon>Eukaryota</taxon>
        <taxon>Viridiplantae</taxon>
        <taxon>Streptophyta</taxon>
        <taxon>Embryophyta</taxon>
        <taxon>Tracheophyta</taxon>
        <taxon>Spermatophyta</taxon>
        <taxon>Magnoliopsida</taxon>
        <taxon>Liliopsida</taxon>
        <taxon>Poales</taxon>
        <taxon>Cyperaceae</taxon>
        <taxon>Cyperoideae</taxon>
        <taxon>Rhynchosporeae</taxon>
        <taxon>Rhynchospora</taxon>
    </lineage>
</organism>
<keyword evidence="4" id="KW-0732">Signal</keyword>
<keyword evidence="9" id="KW-1185">Reference proteome</keyword>
<proteinExistence type="predicted"/>
<dbReference type="OrthoDB" id="673708at2759"/>
<name>A0A9Q0CB53_9POAL</name>
<keyword evidence="7" id="KW-0325">Glycoprotein</keyword>
<evidence type="ECO:0000256" key="3">
    <source>
        <dbReference type="ARBA" id="ARBA00022692"/>
    </source>
</evidence>
<evidence type="ECO:0000256" key="7">
    <source>
        <dbReference type="ARBA" id="ARBA00023180"/>
    </source>
</evidence>
<dbReference type="InterPro" id="IPR045874">
    <property type="entry name" value="LRK10/LRL21-25-like"/>
</dbReference>
<dbReference type="GO" id="GO:0004674">
    <property type="term" value="F:protein serine/threonine kinase activity"/>
    <property type="evidence" value="ECO:0007669"/>
    <property type="project" value="UniProtKB-KW"/>
</dbReference>
<sequence length="125" mass="14457">MADGKQNAEKMMDNSNRVYYPSWIYEKHKEYNSIELHNSFEINEVERKLCVLGLWCIQMKSSYRPPMSRVVEMLEGDVDCLPFPLSPFVSTLENNWASEPLRVTTLTSLGMSEISEEADYPPLSE</sequence>
<evidence type="ECO:0000256" key="4">
    <source>
        <dbReference type="ARBA" id="ARBA00022729"/>
    </source>
</evidence>
<dbReference type="GO" id="GO:0016020">
    <property type="term" value="C:membrane"/>
    <property type="evidence" value="ECO:0007669"/>
    <property type="project" value="UniProtKB-SubCell"/>
</dbReference>
<keyword evidence="5" id="KW-1133">Transmembrane helix</keyword>
<dbReference type="Proteomes" id="UP001151287">
    <property type="component" value="Unassembled WGS sequence"/>
</dbReference>
<comment type="subcellular location">
    <subcellularLocation>
        <location evidence="1">Membrane</location>
        <topology evidence="1">Single-pass type I membrane protein</topology>
    </subcellularLocation>
</comment>
<dbReference type="PANTHER" id="PTHR27009">
    <property type="entry name" value="RUST RESISTANCE KINASE LR10-RELATED"/>
    <property type="match status" value="1"/>
</dbReference>
<gene>
    <name evidence="8" type="ORF">LUZ63_014818</name>
</gene>
<keyword evidence="2" id="KW-0723">Serine/threonine-protein kinase</keyword>
<evidence type="ECO:0000256" key="5">
    <source>
        <dbReference type="ARBA" id="ARBA00022989"/>
    </source>
</evidence>
<evidence type="ECO:0000256" key="1">
    <source>
        <dbReference type="ARBA" id="ARBA00004479"/>
    </source>
</evidence>